<dbReference type="Pfam" id="PF17209">
    <property type="entry name" value="Hfq"/>
    <property type="match status" value="1"/>
</dbReference>
<dbReference type="InterPro" id="IPR005001">
    <property type="entry name" value="Hfq"/>
</dbReference>
<evidence type="ECO:0000256" key="1">
    <source>
        <dbReference type="ARBA" id="ARBA00022884"/>
    </source>
</evidence>
<sequence length="108" mass="12194">MYKDQPTEKNLDDQKLSKRTLSTAFMLDGGQNAALQWLVDNKAQICVFLITGVKFEGVIEAFDQYTISIKDIKNRQQLIYKDKISTLSLKKGSGQVNIDLHGGTEQKK</sequence>
<comment type="caution">
    <text evidence="3">The sequence shown here is derived from an EMBL/GenBank/DDBJ whole genome shotgun (WGS) entry which is preliminary data.</text>
</comment>
<dbReference type="EMBL" id="JADINH010000095">
    <property type="protein sequence ID" value="MBO8415609.1"/>
    <property type="molecule type" value="Genomic_DNA"/>
</dbReference>
<dbReference type="SUPFAM" id="SSF50182">
    <property type="entry name" value="Sm-like ribonucleoproteins"/>
    <property type="match status" value="1"/>
</dbReference>
<dbReference type="AlphaFoldDB" id="A0A9D9D9K9"/>
<dbReference type="PANTHER" id="PTHR34772">
    <property type="entry name" value="RNA-BINDING PROTEIN HFQ"/>
    <property type="match status" value="1"/>
</dbReference>
<name>A0A9D9D9K9_9GAMM</name>
<dbReference type="Proteomes" id="UP000823631">
    <property type="component" value="Unassembled WGS sequence"/>
</dbReference>
<dbReference type="GO" id="GO:0045974">
    <property type="term" value="P:regulation of translation, ncRNA-mediated"/>
    <property type="evidence" value="ECO:0007669"/>
    <property type="project" value="TreeGrafter"/>
</dbReference>
<accession>A0A9D9D9K9</accession>
<evidence type="ECO:0000256" key="2">
    <source>
        <dbReference type="ARBA" id="ARBA00023016"/>
    </source>
</evidence>
<keyword evidence="2" id="KW-0346">Stress response</keyword>
<dbReference type="GO" id="GO:0043487">
    <property type="term" value="P:regulation of RNA stability"/>
    <property type="evidence" value="ECO:0007669"/>
    <property type="project" value="TreeGrafter"/>
</dbReference>
<protein>
    <submittedName>
        <fullName evidence="3">RNA chaperone Hfq</fullName>
    </submittedName>
</protein>
<evidence type="ECO:0000313" key="3">
    <source>
        <dbReference type="EMBL" id="MBO8415609.1"/>
    </source>
</evidence>
<proteinExistence type="predicted"/>
<dbReference type="InterPro" id="IPR010920">
    <property type="entry name" value="LSM_dom_sf"/>
</dbReference>
<dbReference type="PANTHER" id="PTHR34772:SF1">
    <property type="entry name" value="RNA-BINDING PROTEIN HFQ"/>
    <property type="match status" value="1"/>
</dbReference>
<dbReference type="GO" id="GO:0005829">
    <property type="term" value="C:cytosol"/>
    <property type="evidence" value="ECO:0007669"/>
    <property type="project" value="TreeGrafter"/>
</dbReference>
<dbReference type="GO" id="GO:0006355">
    <property type="term" value="P:regulation of DNA-templated transcription"/>
    <property type="evidence" value="ECO:0007669"/>
    <property type="project" value="InterPro"/>
</dbReference>
<keyword evidence="1" id="KW-0694">RNA-binding</keyword>
<organism evidence="3 4">
    <name type="scientific">Candidatus Avisuccinivibrio stercorigallinarum</name>
    <dbReference type="NCBI Taxonomy" id="2840704"/>
    <lineage>
        <taxon>Bacteria</taxon>
        <taxon>Pseudomonadati</taxon>
        <taxon>Pseudomonadota</taxon>
        <taxon>Gammaproteobacteria</taxon>
        <taxon>Aeromonadales</taxon>
        <taxon>Succinivibrionaceae</taxon>
        <taxon>Succinivibrionaceae incertae sedis</taxon>
        <taxon>Candidatus Avisuccinivibrio</taxon>
    </lineage>
</organism>
<reference evidence="3" key="2">
    <citation type="journal article" date="2021" name="PeerJ">
        <title>Extensive microbial diversity within the chicken gut microbiome revealed by metagenomics and culture.</title>
        <authorList>
            <person name="Gilroy R."/>
            <person name="Ravi A."/>
            <person name="Getino M."/>
            <person name="Pursley I."/>
            <person name="Horton D.L."/>
            <person name="Alikhan N.F."/>
            <person name="Baker D."/>
            <person name="Gharbi K."/>
            <person name="Hall N."/>
            <person name="Watson M."/>
            <person name="Adriaenssens E.M."/>
            <person name="Foster-Nyarko E."/>
            <person name="Jarju S."/>
            <person name="Secka A."/>
            <person name="Antonio M."/>
            <person name="Oren A."/>
            <person name="Chaudhuri R.R."/>
            <person name="La Ragione R."/>
            <person name="Hildebrand F."/>
            <person name="Pallen M.J."/>
        </authorList>
    </citation>
    <scope>NUCLEOTIDE SEQUENCE</scope>
    <source>
        <strain evidence="3">17213</strain>
    </source>
</reference>
<reference evidence="3" key="1">
    <citation type="submission" date="2020-10" db="EMBL/GenBank/DDBJ databases">
        <authorList>
            <person name="Gilroy R."/>
        </authorList>
    </citation>
    <scope>NUCLEOTIDE SEQUENCE</scope>
    <source>
        <strain evidence="3">17213</strain>
    </source>
</reference>
<dbReference type="GO" id="GO:0003723">
    <property type="term" value="F:RNA binding"/>
    <property type="evidence" value="ECO:0007669"/>
    <property type="project" value="UniProtKB-KW"/>
</dbReference>
<evidence type="ECO:0000313" key="4">
    <source>
        <dbReference type="Proteomes" id="UP000823631"/>
    </source>
</evidence>
<dbReference type="Gene3D" id="2.30.30.100">
    <property type="match status" value="1"/>
</dbReference>
<gene>
    <name evidence="3" type="ORF">IAB19_04415</name>
</gene>